<protein>
    <recommendedName>
        <fullName evidence="4">J domain-containing protein</fullName>
    </recommendedName>
</protein>
<dbReference type="EMBL" id="CAIN01000186">
    <property type="protein sequence ID" value="CCI24991.1"/>
    <property type="molecule type" value="Genomic_DNA"/>
</dbReference>
<dbReference type="AlphaFoldDB" id="I4HSG7"/>
<dbReference type="PROSITE" id="PS50005">
    <property type="entry name" value="TPR"/>
    <property type="match status" value="2"/>
</dbReference>
<dbReference type="Gene3D" id="1.10.287.110">
    <property type="entry name" value="DnaJ domain"/>
    <property type="match status" value="1"/>
</dbReference>
<dbReference type="RefSeq" id="WP_002793854.1">
    <property type="nucleotide sequence ID" value="NZ_HE973594.1"/>
</dbReference>
<dbReference type="HOGENOM" id="CLU_893749_0_0_3"/>
<dbReference type="PRINTS" id="PR00625">
    <property type="entry name" value="JDOMAIN"/>
</dbReference>
<dbReference type="InterPro" id="IPR001623">
    <property type="entry name" value="DnaJ_domain"/>
</dbReference>
<dbReference type="Gene3D" id="1.25.40.10">
    <property type="entry name" value="Tetratricopeptide repeat domain"/>
    <property type="match status" value="2"/>
</dbReference>
<dbReference type="PANTHER" id="PTHR45188:SF2">
    <property type="entry name" value="DNAJ HOMOLOG SUBFAMILY C MEMBER 7"/>
    <property type="match status" value="1"/>
</dbReference>
<evidence type="ECO:0000256" key="3">
    <source>
        <dbReference type="PROSITE-ProRule" id="PRU00339"/>
    </source>
</evidence>
<evidence type="ECO:0000256" key="1">
    <source>
        <dbReference type="ARBA" id="ARBA00022737"/>
    </source>
</evidence>
<evidence type="ECO:0000256" key="2">
    <source>
        <dbReference type="ARBA" id="ARBA00022803"/>
    </source>
</evidence>
<evidence type="ECO:0000313" key="6">
    <source>
        <dbReference type="Proteomes" id="UP000005291"/>
    </source>
</evidence>
<feature type="domain" description="J" evidence="4">
    <location>
        <begin position="3"/>
        <end position="72"/>
    </location>
</feature>
<dbReference type="PANTHER" id="PTHR45188">
    <property type="entry name" value="DNAJ PROTEIN P58IPK HOMOLOG"/>
    <property type="match status" value="1"/>
</dbReference>
<proteinExistence type="predicted"/>
<keyword evidence="2 3" id="KW-0802">TPR repeat</keyword>
<feature type="repeat" description="TPR" evidence="3">
    <location>
        <begin position="125"/>
        <end position="158"/>
    </location>
</feature>
<dbReference type="SMART" id="SM00271">
    <property type="entry name" value="DnaJ"/>
    <property type="match status" value="1"/>
</dbReference>
<feature type="repeat" description="TPR" evidence="3">
    <location>
        <begin position="206"/>
        <end position="239"/>
    </location>
</feature>
<comment type="caution">
    <text evidence="5">The sequence shown here is derived from an EMBL/GenBank/DDBJ whole genome shotgun (WGS) entry which is preliminary data.</text>
</comment>
<reference evidence="5 6" key="1">
    <citation type="submission" date="2012-04" db="EMBL/GenBank/DDBJ databases">
        <authorList>
            <person name="Genoscope - CEA"/>
        </authorList>
    </citation>
    <scope>NUCLEOTIDE SEQUENCE [LARGE SCALE GENOMIC DNA]</scope>
    <source>
        <strain evidence="5 6">9808</strain>
    </source>
</reference>
<keyword evidence="1" id="KW-0677">Repeat</keyword>
<sequence length="311" mass="35784">MKDYYKLLDIQKEASEQEIEQAIRKQTRRWLGQQNHPDQQRRQEAERVMKELEEAKTILLDPINRQKYDRDLANQPIETHQVDENDLSQNADELIKEARELIAIGAIPEAIVVGERATQIAPNSADAWSVAARAKYLWGETRDADYEFKKAIKLRPNHAPFYFDYGLVLESSADSQKYKAVANSPDEALMKALEQYERAYSIDKQTTYLAAQGGIYINTPQYAKGIEIYERCVSLEPNEEEFKRVLAIAYVQVCHRNWTYIAKDNVYYATEIEQINETKLYIEKARNVNINDDTVTNAIKGGEGASHLCNP</sequence>
<dbReference type="Proteomes" id="UP000005291">
    <property type="component" value="Unassembled WGS sequence"/>
</dbReference>
<dbReference type="SMART" id="SM00028">
    <property type="entry name" value="TPR"/>
    <property type="match status" value="3"/>
</dbReference>
<dbReference type="InterPro" id="IPR019734">
    <property type="entry name" value="TPR_rpt"/>
</dbReference>
<dbReference type="Pfam" id="PF00226">
    <property type="entry name" value="DnaJ"/>
    <property type="match status" value="1"/>
</dbReference>
<name>I4HSG7_MICAE</name>
<dbReference type="SUPFAM" id="SSF46565">
    <property type="entry name" value="Chaperone J-domain"/>
    <property type="match status" value="1"/>
</dbReference>
<organism evidence="5 6">
    <name type="scientific">Microcystis aeruginosa PCC 9808</name>
    <dbReference type="NCBI Taxonomy" id="1160284"/>
    <lineage>
        <taxon>Bacteria</taxon>
        <taxon>Bacillati</taxon>
        <taxon>Cyanobacteriota</taxon>
        <taxon>Cyanophyceae</taxon>
        <taxon>Oscillatoriophycideae</taxon>
        <taxon>Chroococcales</taxon>
        <taxon>Microcystaceae</taxon>
        <taxon>Microcystis</taxon>
    </lineage>
</organism>
<gene>
    <name evidence="5" type="ORF">MICAG_2660029</name>
</gene>
<dbReference type="InterPro" id="IPR011990">
    <property type="entry name" value="TPR-like_helical_dom_sf"/>
</dbReference>
<accession>I4HSG7</accession>
<dbReference type="PROSITE" id="PS50076">
    <property type="entry name" value="DNAJ_2"/>
    <property type="match status" value="1"/>
</dbReference>
<dbReference type="InterPro" id="IPR036869">
    <property type="entry name" value="J_dom_sf"/>
</dbReference>
<dbReference type="CDD" id="cd06257">
    <property type="entry name" value="DnaJ"/>
    <property type="match status" value="1"/>
</dbReference>
<evidence type="ECO:0000313" key="5">
    <source>
        <dbReference type="EMBL" id="CCI24991.1"/>
    </source>
</evidence>
<dbReference type="SUPFAM" id="SSF48452">
    <property type="entry name" value="TPR-like"/>
    <property type="match status" value="1"/>
</dbReference>
<evidence type="ECO:0000259" key="4">
    <source>
        <dbReference type="PROSITE" id="PS50076"/>
    </source>
</evidence>